<reference evidence="1 2" key="1">
    <citation type="journal article" date="2015" name="Genome Biol.">
        <title>Comparative genomics of Steinernema reveals deeply conserved gene regulatory networks.</title>
        <authorList>
            <person name="Dillman A.R."/>
            <person name="Macchietto M."/>
            <person name="Porter C.F."/>
            <person name="Rogers A."/>
            <person name="Williams B."/>
            <person name="Antoshechkin I."/>
            <person name="Lee M.M."/>
            <person name="Goodwin Z."/>
            <person name="Lu X."/>
            <person name="Lewis E.E."/>
            <person name="Goodrich-Blair H."/>
            <person name="Stock S.P."/>
            <person name="Adams B.J."/>
            <person name="Sternberg P.W."/>
            <person name="Mortazavi A."/>
        </authorList>
    </citation>
    <scope>NUCLEOTIDE SEQUENCE [LARGE SCALE GENOMIC DNA]</scope>
    <source>
        <strain evidence="1 2">ALL</strain>
    </source>
</reference>
<dbReference type="AlphaFoldDB" id="A0A4U5MCX4"/>
<sequence length="128" mass="14394">MAGPHGVFFRKLHHDVIVPLKERYEAWESQNGVEVIFAYQTIFAKTKLSNTGSSKVCWLLVVLNAPWTFLKGQRSSGLRRPRRTSSLSLGYLSSLTFLVRTKLTLVSPKILSGIFKKDENGSLVQESP</sequence>
<accession>A0A4U5MCX4</accession>
<protein>
    <submittedName>
        <fullName evidence="1">Uncharacterized protein</fullName>
    </submittedName>
</protein>
<gene>
    <name evidence="1" type="ORF">L596_023181</name>
</gene>
<reference evidence="1 2" key="2">
    <citation type="journal article" date="2019" name="G3 (Bethesda)">
        <title>Hybrid Assembly of the Genome of the Entomopathogenic Nematode Steinernema carpocapsae Identifies the X-Chromosome.</title>
        <authorList>
            <person name="Serra L."/>
            <person name="Macchietto M."/>
            <person name="Macias-Munoz A."/>
            <person name="McGill C.J."/>
            <person name="Rodriguez I.M."/>
            <person name="Rodriguez B."/>
            <person name="Murad R."/>
            <person name="Mortazavi A."/>
        </authorList>
    </citation>
    <scope>NUCLEOTIDE SEQUENCE [LARGE SCALE GENOMIC DNA]</scope>
    <source>
        <strain evidence="1 2">ALL</strain>
    </source>
</reference>
<keyword evidence="2" id="KW-1185">Reference proteome</keyword>
<evidence type="ECO:0000313" key="1">
    <source>
        <dbReference type="EMBL" id="TKR66961.1"/>
    </source>
</evidence>
<dbReference type="EMBL" id="AZBU02000008">
    <property type="protein sequence ID" value="TKR66961.1"/>
    <property type="molecule type" value="Genomic_DNA"/>
</dbReference>
<evidence type="ECO:0000313" key="2">
    <source>
        <dbReference type="Proteomes" id="UP000298663"/>
    </source>
</evidence>
<organism evidence="1 2">
    <name type="scientific">Steinernema carpocapsae</name>
    <name type="common">Entomopathogenic nematode</name>
    <dbReference type="NCBI Taxonomy" id="34508"/>
    <lineage>
        <taxon>Eukaryota</taxon>
        <taxon>Metazoa</taxon>
        <taxon>Ecdysozoa</taxon>
        <taxon>Nematoda</taxon>
        <taxon>Chromadorea</taxon>
        <taxon>Rhabditida</taxon>
        <taxon>Tylenchina</taxon>
        <taxon>Panagrolaimomorpha</taxon>
        <taxon>Strongyloidoidea</taxon>
        <taxon>Steinernematidae</taxon>
        <taxon>Steinernema</taxon>
    </lineage>
</organism>
<comment type="caution">
    <text evidence="1">The sequence shown here is derived from an EMBL/GenBank/DDBJ whole genome shotgun (WGS) entry which is preliminary data.</text>
</comment>
<proteinExistence type="predicted"/>
<name>A0A4U5MCX4_STECR</name>
<dbReference type="Proteomes" id="UP000298663">
    <property type="component" value="Unassembled WGS sequence"/>
</dbReference>